<organism evidence="2 4">
    <name type="scientific">Zhongshania aliphaticivorans</name>
    <dbReference type="NCBI Taxonomy" id="1470434"/>
    <lineage>
        <taxon>Bacteria</taxon>
        <taxon>Pseudomonadati</taxon>
        <taxon>Pseudomonadota</taxon>
        <taxon>Gammaproteobacteria</taxon>
        <taxon>Cellvibrionales</taxon>
        <taxon>Spongiibacteraceae</taxon>
        <taxon>Zhongshania</taxon>
    </lineage>
</organism>
<name>A0A5S9NXU1_9GAMM</name>
<proteinExistence type="predicted"/>
<dbReference type="AlphaFoldDB" id="A0A5S9NXU1"/>
<accession>A0A5S9NXU1</accession>
<reference evidence="3 4" key="1">
    <citation type="submission" date="2019-11" db="EMBL/GenBank/DDBJ databases">
        <authorList>
            <person name="Holert J."/>
        </authorList>
    </citation>
    <scope>NUCLEOTIDE SEQUENCE [LARGE SCALE GENOMIC DNA]</scope>
    <source>
        <strain evidence="2">BC3_2A</strain>
        <strain evidence="1">SB11_1A</strain>
    </source>
</reference>
<dbReference type="EMBL" id="CACSIM010000002">
    <property type="protein sequence ID" value="CAA0095637.1"/>
    <property type="molecule type" value="Genomic_DNA"/>
</dbReference>
<dbReference type="Proteomes" id="UP000439591">
    <property type="component" value="Unassembled WGS sequence"/>
</dbReference>
<evidence type="ECO:0000313" key="1">
    <source>
        <dbReference type="EMBL" id="CAA0089047.1"/>
    </source>
</evidence>
<evidence type="ECO:0000313" key="3">
    <source>
        <dbReference type="Proteomes" id="UP000435877"/>
    </source>
</evidence>
<dbReference type="Proteomes" id="UP000435877">
    <property type="component" value="Unassembled WGS sequence"/>
</dbReference>
<keyword evidence="3" id="KW-1185">Reference proteome</keyword>
<dbReference type="EMBL" id="CACSIK010000001">
    <property type="protein sequence ID" value="CAA0089047.1"/>
    <property type="molecule type" value="Genomic_DNA"/>
</dbReference>
<gene>
    <name evidence="1" type="ORF">IHBHHGIJ_01693</name>
    <name evidence="2" type="ORF">KFEGEMFD_01295</name>
</gene>
<protein>
    <submittedName>
        <fullName evidence="2">Uncharacterized protein</fullName>
    </submittedName>
</protein>
<evidence type="ECO:0000313" key="4">
    <source>
        <dbReference type="Proteomes" id="UP000439591"/>
    </source>
</evidence>
<evidence type="ECO:0000313" key="2">
    <source>
        <dbReference type="EMBL" id="CAA0095637.1"/>
    </source>
</evidence>
<sequence>MATPKPVPLYPTYKDLKDVRLEEFPDLKSLLTNSDQWKLKAWRWGQEFLSYIGYLTTSR</sequence>